<dbReference type="Pfam" id="PF13193">
    <property type="entry name" value="AMP-binding_C"/>
    <property type="match status" value="1"/>
</dbReference>
<comment type="similarity">
    <text evidence="1">Belongs to the ATP-dependent AMP-binding enzyme family.</text>
</comment>
<dbReference type="SUPFAM" id="SSF56801">
    <property type="entry name" value="Acetyl-CoA synthetase-like"/>
    <property type="match status" value="1"/>
</dbReference>
<feature type="domain" description="AMP-binding enzyme C-terminal" evidence="4">
    <location>
        <begin position="270"/>
        <end position="341"/>
    </location>
</feature>
<dbReference type="PANTHER" id="PTHR43201:SF5">
    <property type="entry name" value="MEDIUM-CHAIN ACYL-COA LIGASE ACSF2, MITOCHONDRIAL"/>
    <property type="match status" value="1"/>
</dbReference>
<dbReference type="CDD" id="cd04433">
    <property type="entry name" value="AFD_class_I"/>
    <property type="match status" value="1"/>
</dbReference>
<dbReference type="GO" id="GO:0031956">
    <property type="term" value="F:medium-chain fatty acid-CoA ligase activity"/>
    <property type="evidence" value="ECO:0007669"/>
    <property type="project" value="TreeGrafter"/>
</dbReference>
<evidence type="ECO:0000259" key="3">
    <source>
        <dbReference type="Pfam" id="PF00501"/>
    </source>
</evidence>
<reference evidence="5 6" key="1">
    <citation type="journal article" date="2016" name="Front. Microbiol.">
        <title>Genomic Resource of Rice Seed Associated Bacteria.</title>
        <authorList>
            <person name="Midha S."/>
            <person name="Bansal K."/>
            <person name="Sharma S."/>
            <person name="Kumar N."/>
            <person name="Patil P.P."/>
            <person name="Chaudhry V."/>
            <person name="Patil P.B."/>
        </authorList>
    </citation>
    <scope>NUCLEOTIDE SEQUENCE [LARGE SCALE GENOMIC DNA]</scope>
    <source>
        <strain evidence="5 6">RSA3</strain>
    </source>
</reference>
<gene>
    <name evidence="5" type="ORF">RSA3_14800</name>
</gene>
<dbReference type="Gene3D" id="3.30.300.30">
    <property type="match status" value="1"/>
</dbReference>
<dbReference type="Proteomes" id="UP000072189">
    <property type="component" value="Unassembled WGS sequence"/>
</dbReference>
<dbReference type="AlphaFoldDB" id="A0A147F4G9"/>
<dbReference type="PANTHER" id="PTHR43201">
    <property type="entry name" value="ACYL-COA SYNTHETASE"/>
    <property type="match status" value="1"/>
</dbReference>
<evidence type="ECO:0000313" key="6">
    <source>
        <dbReference type="Proteomes" id="UP000072189"/>
    </source>
</evidence>
<name>A0A147F4G9_MICTE</name>
<comment type="caution">
    <text evidence="5">The sequence shown here is derived from an EMBL/GenBank/DDBJ whole genome shotgun (WGS) entry which is preliminary data.</text>
</comment>
<dbReference type="InterPro" id="IPR025110">
    <property type="entry name" value="AMP-bd_C"/>
</dbReference>
<sequence>MIVVLDGGAPQLVERIAATRAAGDAVLIADPRWSADQRAGVERVASGIEERDATAWATLTSGSSGAPRIVRRTAASWTDSFAAVSALLGAGPDDVVALPAPASSSLTLFSLAHALEGGPRPVLGRDPFATLLHATPEGLRAVLDDGSLPRMRAALVGGSHLDPSLRARAEAAGVRVVSYYGAAELSFVALDTGDGLRAFPGVDLEVRGAEVWVRSPFVASGYLGAEGPLRRDGAWATVGDRAELRDGRLHLHGRADDAILSASATVIPHEVEEVLRSIPGVRDAVVFGMPRPRVGALVAAFVETTDADPVAVRSTAAALLAPAHRPRQWAFGDIPRTPSGKPARAEVARLMESDRADRH</sequence>
<dbReference type="Gene3D" id="3.40.50.12780">
    <property type="entry name" value="N-terminal domain of ligase-like"/>
    <property type="match status" value="1"/>
</dbReference>
<dbReference type="EMBL" id="LDRV01000098">
    <property type="protein sequence ID" value="KTS08832.1"/>
    <property type="molecule type" value="Genomic_DNA"/>
</dbReference>
<feature type="domain" description="AMP-dependent synthetase/ligase" evidence="3">
    <location>
        <begin position="43"/>
        <end position="223"/>
    </location>
</feature>
<dbReference type="InterPro" id="IPR045851">
    <property type="entry name" value="AMP-bd_C_sf"/>
</dbReference>
<dbReference type="InterPro" id="IPR000873">
    <property type="entry name" value="AMP-dep_synth/lig_dom"/>
</dbReference>
<keyword evidence="2 5" id="KW-0436">Ligase</keyword>
<evidence type="ECO:0000313" key="5">
    <source>
        <dbReference type="EMBL" id="KTS08832.1"/>
    </source>
</evidence>
<dbReference type="PATRIC" id="fig|2033.7.peg.3805"/>
<evidence type="ECO:0000256" key="2">
    <source>
        <dbReference type="ARBA" id="ARBA00022598"/>
    </source>
</evidence>
<dbReference type="InterPro" id="IPR042099">
    <property type="entry name" value="ANL_N_sf"/>
</dbReference>
<dbReference type="Pfam" id="PF00501">
    <property type="entry name" value="AMP-binding"/>
    <property type="match status" value="1"/>
</dbReference>
<evidence type="ECO:0000259" key="4">
    <source>
        <dbReference type="Pfam" id="PF13193"/>
    </source>
</evidence>
<dbReference type="GO" id="GO:0006631">
    <property type="term" value="P:fatty acid metabolic process"/>
    <property type="evidence" value="ECO:0007669"/>
    <property type="project" value="TreeGrafter"/>
</dbReference>
<protein>
    <submittedName>
        <fullName evidence="5">O-succinylbenzoate--CoA ligase</fullName>
    </submittedName>
</protein>
<organism evidence="5 6">
    <name type="scientific">Microbacterium testaceum</name>
    <name type="common">Aureobacterium testaceum</name>
    <name type="synonym">Brevibacterium testaceum</name>
    <dbReference type="NCBI Taxonomy" id="2033"/>
    <lineage>
        <taxon>Bacteria</taxon>
        <taxon>Bacillati</taxon>
        <taxon>Actinomycetota</taxon>
        <taxon>Actinomycetes</taxon>
        <taxon>Micrococcales</taxon>
        <taxon>Microbacteriaceae</taxon>
        <taxon>Microbacterium</taxon>
    </lineage>
</organism>
<proteinExistence type="inferred from homology"/>
<evidence type="ECO:0000256" key="1">
    <source>
        <dbReference type="ARBA" id="ARBA00006432"/>
    </source>
</evidence>
<accession>A0A147F4G9</accession>